<accession>A0A1I3DHT7</accession>
<evidence type="ECO:0000313" key="2">
    <source>
        <dbReference type="EMBL" id="SFH86061.1"/>
    </source>
</evidence>
<keyword evidence="3" id="KW-1185">Reference proteome</keyword>
<proteinExistence type="predicted"/>
<name>A0A1I3DHT7_9BURK</name>
<dbReference type="RefSeq" id="WP_170275727.1">
    <property type="nucleotide sequence ID" value="NZ_CP041743.1"/>
</dbReference>
<organism evidence="2 3">
    <name type="scientific">Paraburkholderia megapolitana</name>
    <dbReference type="NCBI Taxonomy" id="420953"/>
    <lineage>
        <taxon>Bacteria</taxon>
        <taxon>Pseudomonadati</taxon>
        <taxon>Pseudomonadota</taxon>
        <taxon>Betaproteobacteria</taxon>
        <taxon>Burkholderiales</taxon>
        <taxon>Burkholderiaceae</taxon>
        <taxon>Paraburkholderia</taxon>
    </lineage>
</organism>
<dbReference type="Pfam" id="PF13761">
    <property type="entry name" value="DUF4166"/>
    <property type="match status" value="1"/>
</dbReference>
<protein>
    <recommendedName>
        <fullName evidence="1">DUF4166 domain-containing protein</fullName>
    </recommendedName>
</protein>
<dbReference type="AlphaFoldDB" id="A0A1I3DHT7"/>
<evidence type="ECO:0000259" key="1">
    <source>
        <dbReference type="Pfam" id="PF13761"/>
    </source>
</evidence>
<dbReference type="STRING" id="420953.SAMN05192543_101306"/>
<dbReference type="EMBL" id="FOQU01000001">
    <property type="protein sequence ID" value="SFH86061.1"/>
    <property type="molecule type" value="Genomic_DNA"/>
</dbReference>
<evidence type="ECO:0000313" key="3">
    <source>
        <dbReference type="Proteomes" id="UP000199548"/>
    </source>
</evidence>
<dbReference type="Proteomes" id="UP000199548">
    <property type="component" value="Unassembled WGS sequence"/>
</dbReference>
<sequence>MNATSLTLAQQTHDSSGLYETILGPTFARMPPVLQRVHCASGVRLKGTLRVRWSASPWLRTLLRFSALPRRSDAAPCEVAITPQAGSERWQRNIGGKRLVSRLGNARSSLVIERMGLLVLHLETSLDASGRIRQVSRRVTLAGMPLPGLRVFAIERAIDSERFRCDVRIRVARLGYLLRYDGILAIDERDLSPEYSS</sequence>
<feature type="domain" description="DUF4166" evidence="1">
    <location>
        <begin position="31"/>
        <end position="182"/>
    </location>
</feature>
<gene>
    <name evidence="2" type="ORF">SAMN05192543_101306</name>
</gene>
<reference evidence="2 3" key="1">
    <citation type="submission" date="2016-10" db="EMBL/GenBank/DDBJ databases">
        <authorList>
            <person name="de Groot N.N."/>
        </authorList>
    </citation>
    <scope>NUCLEOTIDE SEQUENCE [LARGE SCALE GENOMIC DNA]</scope>
    <source>
        <strain evidence="2 3">LMG 23650</strain>
    </source>
</reference>
<dbReference type="InterPro" id="IPR025311">
    <property type="entry name" value="DUF4166"/>
</dbReference>